<organism evidence="1 2">
    <name type="scientific">Bradyrhizobium brasilense</name>
    <dbReference type="NCBI Taxonomy" id="1419277"/>
    <lineage>
        <taxon>Bacteria</taxon>
        <taxon>Pseudomonadati</taxon>
        <taxon>Pseudomonadota</taxon>
        <taxon>Alphaproteobacteria</taxon>
        <taxon>Hyphomicrobiales</taxon>
        <taxon>Nitrobacteraceae</taxon>
        <taxon>Bradyrhizobium</taxon>
    </lineage>
</organism>
<keyword evidence="2" id="KW-1185">Reference proteome</keyword>
<evidence type="ECO:0000313" key="2">
    <source>
        <dbReference type="Proteomes" id="UP001221546"/>
    </source>
</evidence>
<name>A0ABY8J493_9BRAD</name>
<evidence type="ECO:0000313" key="1">
    <source>
        <dbReference type="EMBL" id="WFU60335.1"/>
    </source>
</evidence>
<gene>
    <name evidence="1" type="ORF">QA636_22475</name>
</gene>
<dbReference type="RefSeq" id="WP_229192086.1">
    <property type="nucleotide sequence ID" value="NZ_CP121646.1"/>
</dbReference>
<dbReference type="EMBL" id="CP121646">
    <property type="protein sequence ID" value="WFU60335.1"/>
    <property type="molecule type" value="Genomic_DNA"/>
</dbReference>
<dbReference type="Proteomes" id="UP001221546">
    <property type="component" value="Chromosome"/>
</dbReference>
<proteinExistence type="predicted"/>
<evidence type="ECO:0008006" key="3">
    <source>
        <dbReference type="Google" id="ProtNLM"/>
    </source>
</evidence>
<accession>A0ABY8J493</accession>
<reference evidence="1 2" key="1">
    <citation type="submission" date="2023-04" db="EMBL/GenBank/DDBJ databases">
        <title>Australian commercial rhizobial inoculants.</title>
        <authorList>
            <person name="Kohlmeier M.G."/>
            <person name="O'Hara G.W."/>
            <person name="Colombi E."/>
            <person name="Ramsay J.P."/>
            <person name="Terpolilli J."/>
        </authorList>
    </citation>
    <scope>NUCLEOTIDE SEQUENCE [LARGE SCALE GENOMIC DNA]</scope>
    <source>
        <strain evidence="1 2">CB627</strain>
    </source>
</reference>
<sequence>MTEIERRIELLEQTAAESALIADLSTVTETRIRNAQLANELRLVVAQLRTLRPGDAHIV</sequence>
<protein>
    <recommendedName>
        <fullName evidence="3">DUF904 domain-containing protein</fullName>
    </recommendedName>
</protein>